<dbReference type="GO" id="GO:0016628">
    <property type="term" value="F:oxidoreductase activity, acting on the CH-CH group of donors, NAD or NADP as acceptor"/>
    <property type="evidence" value="ECO:0007669"/>
    <property type="project" value="InterPro"/>
</dbReference>
<evidence type="ECO:0000259" key="2">
    <source>
        <dbReference type="SMART" id="SM00829"/>
    </source>
</evidence>
<dbReference type="SUPFAM" id="SSF51735">
    <property type="entry name" value="NAD(P)-binding Rossmann-fold domains"/>
    <property type="match status" value="1"/>
</dbReference>
<dbReference type="InterPro" id="IPR011032">
    <property type="entry name" value="GroES-like_sf"/>
</dbReference>
<dbReference type="Proteomes" id="UP000235672">
    <property type="component" value="Unassembled WGS sequence"/>
</dbReference>
<evidence type="ECO:0000313" key="3">
    <source>
        <dbReference type="EMBL" id="PMD18851.1"/>
    </source>
</evidence>
<dbReference type="FunFam" id="3.40.50.720:FF:000121">
    <property type="entry name" value="Prostaglandin reductase 2"/>
    <property type="match status" value="1"/>
</dbReference>
<dbReference type="PANTHER" id="PTHR43205">
    <property type="entry name" value="PROSTAGLANDIN REDUCTASE"/>
    <property type="match status" value="1"/>
</dbReference>
<protein>
    <submittedName>
        <fullName evidence="3">NAD(P)-binding protein</fullName>
    </submittedName>
</protein>
<dbReference type="InterPro" id="IPR045010">
    <property type="entry name" value="MDR_fam"/>
</dbReference>
<dbReference type="Pfam" id="PF16884">
    <property type="entry name" value="ADH_N_2"/>
    <property type="match status" value="1"/>
</dbReference>
<dbReference type="InterPro" id="IPR020843">
    <property type="entry name" value="ER"/>
</dbReference>
<dbReference type="PANTHER" id="PTHR43205:SF7">
    <property type="entry name" value="PROSTAGLANDIN REDUCTASE 1"/>
    <property type="match status" value="1"/>
</dbReference>
<name>A0A2J6PXU5_9HELO</name>
<dbReference type="InterPro" id="IPR041694">
    <property type="entry name" value="ADH_N_2"/>
</dbReference>
<organism evidence="3 4">
    <name type="scientific">Hyaloscypha hepaticicola</name>
    <dbReference type="NCBI Taxonomy" id="2082293"/>
    <lineage>
        <taxon>Eukaryota</taxon>
        <taxon>Fungi</taxon>
        <taxon>Dikarya</taxon>
        <taxon>Ascomycota</taxon>
        <taxon>Pezizomycotina</taxon>
        <taxon>Leotiomycetes</taxon>
        <taxon>Helotiales</taxon>
        <taxon>Hyaloscyphaceae</taxon>
        <taxon>Hyaloscypha</taxon>
    </lineage>
</organism>
<dbReference type="AlphaFoldDB" id="A0A2J6PXU5"/>
<feature type="domain" description="Enoyl reductase (ER)" evidence="2">
    <location>
        <begin position="20"/>
        <end position="356"/>
    </location>
</feature>
<accession>A0A2J6PXU5</accession>
<dbReference type="SUPFAM" id="SSF50129">
    <property type="entry name" value="GroES-like"/>
    <property type="match status" value="1"/>
</dbReference>
<dbReference type="Gene3D" id="3.40.50.720">
    <property type="entry name" value="NAD(P)-binding Rossmann-like Domain"/>
    <property type="match status" value="1"/>
</dbReference>
<proteinExistence type="predicted"/>
<dbReference type="SMART" id="SM00829">
    <property type="entry name" value="PKS_ER"/>
    <property type="match status" value="1"/>
</dbReference>
<dbReference type="OrthoDB" id="809632at2759"/>
<evidence type="ECO:0000256" key="1">
    <source>
        <dbReference type="ARBA" id="ARBA00023002"/>
    </source>
</evidence>
<dbReference type="Gene3D" id="3.90.180.10">
    <property type="entry name" value="Medium-chain alcohol dehydrogenases, catalytic domain"/>
    <property type="match status" value="1"/>
</dbReference>
<keyword evidence="1" id="KW-0560">Oxidoreductase</keyword>
<sequence>MVQNKSLLLAKNPVGLPIPGQDLITTSSDFDIHAPPPPGGLIVKTHYISYDPYQRGRMRPGTGLYTSGYPLNEPITNNAISTVFSSSNPRFKPGDVIVSNQQFSEYQIIPKERADREQEAGGGDGVSLLNNPLYLDPKVFLGALGMSGLTAYSSLYEIGKPKKGEVIFISAASGAVGQIVGQLAKREGLKVIGSVGSDEKLKFIKEELEFDAGFNYKKEKPDEALKRILGELGEEGLNIYYDNVGGEQLDAALGALSTFGRIVSCGSVSQTSKKPGETHGIQNMPFVVGKRLTIRGFIVTDPDMGVKYYEEHQKNMQKWIKDGEIKVQMTVTDGIDHAAEGLVGMLKGENFGKAVLKLVDL</sequence>
<keyword evidence="4" id="KW-1185">Reference proteome</keyword>
<evidence type="ECO:0000313" key="4">
    <source>
        <dbReference type="Proteomes" id="UP000235672"/>
    </source>
</evidence>
<dbReference type="CDD" id="cd05288">
    <property type="entry name" value="PGDH"/>
    <property type="match status" value="1"/>
</dbReference>
<dbReference type="Pfam" id="PF00107">
    <property type="entry name" value="ADH_zinc_N"/>
    <property type="match status" value="1"/>
</dbReference>
<gene>
    <name evidence="3" type="ORF">NA56DRAFT_647721</name>
</gene>
<dbReference type="EMBL" id="KZ613492">
    <property type="protein sequence ID" value="PMD18851.1"/>
    <property type="molecule type" value="Genomic_DNA"/>
</dbReference>
<dbReference type="InterPro" id="IPR013149">
    <property type="entry name" value="ADH-like_C"/>
</dbReference>
<reference evidence="3 4" key="1">
    <citation type="submission" date="2016-05" db="EMBL/GenBank/DDBJ databases">
        <title>A degradative enzymes factory behind the ericoid mycorrhizal symbiosis.</title>
        <authorList>
            <consortium name="DOE Joint Genome Institute"/>
            <person name="Martino E."/>
            <person name="Morin E."/>
            <person name="Grelet G."/>
            <person name="Kuo A."/>
            <person name="Kohler A."/>
            <person name="Daghino S."/>
            <person name="Barry K."/>
            <person name="Choi C."/>
            <person name="Cichocki N."/>
            <person name="Clum A."/>
            <person name="Copeland A."/>
            <person name="Hainaut M."/>
            <person name="Haridas S."/>
            <person name="Labutti K."/>
            <person name="Lindquist E."/>
            <person name="Lipzen A."/>
            <person name="Khouja H.-R."/>
            <person name="Murat C."/>
            <person name="Ohm R."/>
            <person name="Olson A."/>
            <person name="Spatafora J."/>
            <person name="Veneault-Fourrey C."/>
            <person name="Henrissat B."/>
            <person name="Grigoriev I."/>
            <person name="Martin F."/>
            <person name="Perotto S."/>
        </authorList>
    </citation>
    <scope>NUCLEOTIDE SEQUENCE [LARGE SCALE GENOMIC DNA]</scope>
    <source>
        <strain evidence="3 4">UAMH 7357</strain>
    </source>
</reference>
<dbReference type="InterPro" id="IPR036291">
    <property type="entry name" value="NAD(P)-bd_dom_sf"/>
</dbReference>